<sequence length="286" mass="29641">MTPNLRGSLFMTASMAGFAVEDAFVKAASRDIPVGQVVLIMGLIGIAVFSALALRAGHRPVPAAMFTRTMALRSVFEITGRLFYALALALTPISSASAILQATPLVVVLGAALLFGEKVSLQRWLLIFLGFIGVLIILRPGVAGFSALSLLAVVGMIGFAGRDLATRAAPLALSNAQLGVTGFIMLALSGVIITAVTGKAVIPSAQSLPLLAAGALFSITAYAALTAAMRSGEIAVVTPFRYTRLLFAMIIGVMVFGERPDTATLLGAAIIVVCGVIILGQNRRRA</sequence>
<keyword evidence="5 6" id="KW-0472">Membrane</keyword>
<feature type="transmembrane region" description="Helical" evidence="6">
    <location>
        <begin position="123"/>
        <end position="139"/>
    </location>
</feature>
<feature type="transmembrane region" description="Helical" evidence="6">
    <location>
        <begin position="99"/>
        <end position="116"/>
    </location>
</feature>
<dbReference type="SUPFAM" id="SSF103481">
    <property type="entry name" value="Multidrug resistance efflux transporter EmrE"/>
    <property type="match status" value="2"/>
</dbReference>
<feature type="transmembrane region" description="Helical" evidence="6">
    <location>
        <begin position="75"/>
        <end position="93"/>
    </location>
</feature>
<protein>
    <submittedName>
        <fullName evidence="8">Membrane protein</fullName>
    </submittedName>
</protein>
<evidence type="ECO:0000313" key="9">
    <source>
        <dbReference type="Proteomes" id="UP001157355"/>
    </source>
</evidence>
<comment type="subcellular location">
    <subcellularLocation>
        <location evidence="1">Membrane</location>
        <topology evidence="1">Multi-pass membrane protein</topology>
    </subcellularLocation>
</comment>
<dbReference type="AlphaFoldDB" id="A0AA37X183"/>
<dbReference type="InterPro" id="IPR000620">
    <property type="entry name" value="EamA_dom"/>
</dbReference>
<evidence type="ECO:0000256" key="1">
    <source>
        <dbReference type="ARBA" id="ARBA00004141"/>
    </source>
</evidence>
<reference evidence="8 9" key="1">
    <citation type="journal article" date="2014" name="Int. J. Syst. Evol. Microbiol.">
        <title>Complete genome sequence of Corynebacterium casei LMG S-19264T (=DSM 44701T), isolated from a smear-ripened cheese.</title>
        <authorList>
            <consortium name="US DOE Joint Genome Institute (JGI-PGF)"/>
            <person name="Walter F."/>
            <person name="Albersmeier A."/>
            <person name="Kalinowski J."/>
            <person name="Ruckert C."/>
        </authorList>
    </citation>
    <scope>NUCLEOTIDE SEQUENCE [LARGE SCALE GENOMIC DNA]</scope>
    <source>
        <strain evidence="8 9">NBRC 111766</strain>
    </source>
</reference>
<evidence type="ECO:0000256" key="4">
    <source>
        <dbReference type="ARBA" id="ARBA00022989"/>
    </source>
</evidence>
<gene>
    <name evidence="8" type="ORF">GCM10010873_02390</name>
</gene>
<comment type="caution">
    <text evidence="8">The sequence shown here is derived from an EMBL/GenBank/DDBJ whole genome shotgun (WGS) entry which is preliminary data.</text>
</comment>
<dbReference type="Gene3D" id="1.10.3730.20">
    <property type="match status" value="2"/>
</dbReference>
<comment type="similarity">
    <text evidence="2">Belongs to the drug/metabolite transporter (DMT) superfamily. 10 TMS drug/metabolite exporter (DME) (TC 2.A.7.3) family.</text>
</comment>
<dbReference type="RefSeq" id="WP_284323491.1">
    <property type="nucleotide sequence ID" value="NZ_BSPP01000002.1"/>
</dbReference>
<feature type="transmembrane region" description="Helical" evidence="6">
    <location>
        <begin position="177"/>
        <end position="202"/>
    </location>
</feature>
<feature type="transmembrane region" description="Helical" evidence="6">
    <location>
        <begin position="145"/>
        <end position="165"/>
    </location>
</feature>
<feature type="transmembrane region" description="Helical" evidence="6">
    <location>
        <begin position="37"/>
        <end position="54"/>
    </location>
</feature>
<evidence type="ECO:0000256" key="5">
    <source>
        <dbReference type="ARBA" id="ARBA00023136"/>
    </source>
</evidence>
<keyword evidence="3 6" id="KW-0812">Transmembrane</keyword>
<dbReference type="PANTHER" id="PTHR22911">
    <property type="entry name" value="ACYL-MALONYL CONDENSING ENZYME-RELATED"/>
    <property type="match status" value="1"/>
</dbReference>
<evidence type="ECO:0000256" key="3">
    <source>
        <dbReference type="ARBA" id="ARBA00022692"/>
    </source>
</evidence>
<proteinExistence type="inferred from homology"/>
<dbReference type="EMBL" id="BSPP01000002">
    <property type="protein sequence ID" value="GLS85266.1"/>
    <property type="molecule type" value="Genomic_DNA"/>
</dbReference>
<evidence type="ECO:0000256" key="6">
    <source>
        <dbReference type="SAM" id="Phobius"/>
    </source>
</evidence>
<organism evidence="8 9">
    <name type="scientific">Cypionkella aquatica</name>
    <dbReference type="NCBI Taxonomy" id="1756042"/>
    <lineage>
        <taxon>Bacteria</taxon>
        <taxon>Pseudomonadati</taxon>
        <taxon>Pseudomonadota</taxon>
        <taxon>Alphaproteobacteria</taxon>
        <taxon>Rhodobacterales</taxon>
        <taxon>Paracoccaceae</taxon>
        <taxon>Cypionkella</taxon>
    </lineage>
</organism>
<dbReference type="PANTHER" id="PTHR22911:SF6">
    <property type="entry name" value="SOLUTE CARRIER FAMILY 35 MEMBER G1"/>
    <property type="match status" value="1"/>
</dbReference>
<evidence type="ECO:0000256" key="2">
    <source>
        <dbReference type="ARBA" id="ARBA00009853"/>
    </source>
</evidence>
<feature type="domain" description="EamA" evidence="7">
    <location>
        <begin position="6"/>
        <end position="138"/>
    </location>
</feature>
<accession>A0AA37X183</accession>
<name>A0AA37X183_9RHOB</name>
<keyword evidence="9" id="KW-1185">Reference proteome</keyword>
<feature type="transmembrane region" description="Helical" evidence="6">
    <location>
        <begin position="263"/>
        <end position="280"/>
    </location>
</feature>
<dbReference type="InterPro" id="IPR037185">
    <property type="entry name" value="EmrE-like"/>
</dbReference>
<evidence type="ECO:0000259" key="7">
    <source>
        <dbReference type="Pfam" id="PF00892"/>
    </source>
</evidence>
<dbReference type="Pfam" id="PF00892">
    <property type="entry name" value="EamA"/>
    <property type="match status" value="2"/>
</dbReference>
<keyword evidence="4 6" id="KW-1133">Transmembrane helix</keyword>
<evidence type="ECO:0000313" key="8">
    <source>
        <dbReference type="EMBL" id="GLS85266.1"/>
    </source>
</evidence>
<feature type="transmembrane region" description="Helical" evidence="6">
    <location>
        <begin position="208"/>
        <end position="228"/>
    </location>
</feature>
<feature type="domain" description="EamA" evidence="7">
    <location>
        <begin position="149"/>
        <end position="278"/>
    </location>
</feature>
<feature type="transmembrane region" description="Helical" evidence="6">
    <location>
        <begin position="240"/>
        <end position="257"/>
    </location>
</feature>
<dbReference type="Proteomes" id="UP001157355">
    <property type="component" value="Unassembled WGS sequence"/>
</dbReference>
<dbReference type="GO" id="GO:0016020">
    <property type="term" value="C:membrane"/>
    <property type="evidence" value="ECO:0007669"/>
    <property type="project" value="UniProtKB-SubCell"/>
</dbReference>